<feature type="repeat" description="ANK" evidence="1">
    <location>
        <begin position="555"/>
        <end position="588"/>
    </location>
</feature>
<dbReference type="Pfam" id="PF12796">
    <property type="entry name" value="Ank_2"/>
    <property type="match status" value="2"/>
</dbReference>
<dbReference type="AlphaFoldDB" id="A0A9P4IUJ4"/>
<evidence type="ECO:0000256" key="3">
    <source>
        <dbReference type="SAM" id="MobiDB-lite"/>
    </source>
</evidence>
<feature type="compositionally biased region" description="Basic and acidic residues" evidence="3">
    <location>
        <begin position="799"/>
        <end position="814"/>
    </location>
</feature>
<dbReference type="InterPro" id="IPR036770">
    <property type="entry name" value="Ankyrin_rpt-contain_sf"/>
</dbReference>
<feature type="domain" description="Azaphilone pigments biosynthesis cluster protein L N-terminal" evidence="4">
    <location>
        <begin position="1"/>
        <end position="188"/>
    </location>
</feature>
<keyword evidence="1" id="KW-0040">ANK repeat</keyword>
<comment type="caution">
    <text evidence="5">The sequence shown here is derived from an EMBL/GenBank/DDBJ whole genome shotgun (WGS) entry which is preliminary data.</text>
</comment>
<dbReference type="Pfam" id="PF17111">
    <property type="entry name" value="PigL_N"/>
    <property type="match status" value="1"/>
</dbReference>
<protein>
    <recommendedName>
        <fullName evidence="4">Azaphilone pigments biosynthesis cluster protein L N-terminal domain-containing protein</fullName>
    </recommendedName>
</protein>
<dbReference type="SUPFAM" id="SSF48403">
    <property type="entry name" value="Ankyrin repeat"/>
    <property type="match status" value="1"/>
</dbReference>
<dbReference type="SMART" id="SM00248">
    <property type="entry name" value="ANK"/>
    <property type="match status" value="7"/>
</dbReference>
<dbReference type="PANTHER" id="PTHR46224">
    <property type="entry name" value="ANKYRIN REPEAT FAMILY PROTEIN"/>
    <property type="match status" value="1"/>
</dbReference>
<keyword evidence="6" id="KW-1185">Reference proteome</keyword>
<dbReference type="InterPro" id="IPR051616">
    <property type="entry name" value="Cul2-RING_E3_ligase_SR"/>
</dbReference>
<dbReference type="PROSITE" id="PS50297">
    <property type="entry name" value="ANK_REP_REGION"/>
    <property type="match status" value="2"/>
</dbReference>
<dbReference type="Proteomes" id="UP000799439">
    <property type="component" value="Unassembled WGS sequence"/>
</dbReference>
<dbReference type="EMBL" id="ML996090">
    <property type="protein sequence ID" value="KAF2149926.1"/>
    <property type="molecule type" value="Genomic_DNA"/>
</dbReference>
<feature type="region of interest" description="Disordered" evidence="3">
    <location>
        <begin position="799"/>
        <end position="821"/>
    </location>
</feature>
<evidence type="ECO:0000259" key="4">
    <source>
        <dbReference type="Pfam" id="PF17111"/>
    </source>
</evidence>
<dbReference type="Gene3D" id="1.25.40.20">
    <property type="entry name" value="Ankyrin repeat-containing domain"/>
    <property type="match status" value="3"/>
</dbReference>
<feature type="coiled-coil region" evidence="2">
    <location>
        <begin position="77"/>
        <end position="104"/>
    </location>
</feature>
<dbReference type="OrthoDB" id="5431422at2759"/>
<feature type="region of interest" description="Disordered" evidence="3">
    <location>
        <begin position="210"/>
        <end position="234"/>
    </location>
</feature>
<accession>A0A9P4IUJ4</accession>
<dbReference type="InterPro" id="IPR002110">
    <property type="entry name" value="Ankyrin_rpt"/>
</dbReference>
<dbReference type="InterPro" id="IPR031348">
    <property type="entry name" value="PigL_N"/>
</dbReference>
<organism evidence="5 6">
    <name type="scientific">Myriangium duriaei CBS 260.36</name>
    <dbReference type="NCBI Taxonomy" id="1168546"/>
    <lineage>
        <taxon>Eukaryota</taxon>
        <taxon>Fungi</taxon>
        <taxon>Dikarya</taxon>
        <taxon>Ascomycota</taxon>
        <taxon>Pezizomycotina</taxon>
        <taxon>Dothideomycetes</taxon>
        <taxon>Dothideomycetidae</taxon>
        <taxon>Myriangiales</taxon>
        <taxon>Myriangiaceae</taxon>
        <taxon>Myriangium</taxon>
    </lineage>
</organism>
<name>A0A9P4IUJ4_9PEZI</name>
<evidence type="ECO:0000313" key="6">
    <source>
        <dbReference type="Proteomes" id="UP000799439"/>
    </source>
</evidence>
<reference evidence="5" key="1">
    <citation type="journal article" date="2020" name="Stud. Mycol.">
        <title>101 Dothideomycetes genomes: a test case for predicting lifestyles and emergence of pathogens.</title>
        <authorList>
            <person name="Haridas S."/>
            <person name="Albert R."/>
            <person name="Binder M."/>
            <person name="Bloem J."/>
            <person name="Labutti K."/>
            <person name="Salamov A."/>
            <person name="Andreopoulos B."/>
            <person name="Baker S."/>
            <person name="Barry K."/>
            <person name="Bills G."/>
            <person name="Bluhm B."/>
            <person name="Cannon C."/>
            <person name="Castanera R."/>
            <person name="Culley D."/>
            <person name="Daum C."/>
            <person name="Ezra D."/>
            <person name="Gonzalez J."/>
            <person name="Henrissat B."/>
            <person name="Kuo A."/>
            <person name="Liang C."/>
            <person name="Lipzen A."/>
            <person name="Lutzoni F."/>
            <person name="Magnuson J."/>
            <person name="Mondo S."/>
            <person name="Nolan M."/>
            <person name="Ohm R."/>
            <person name="Pangilinan J."/>
            <person name="Park H.-J."/>
            <person name="Ramirez L."/>
            <person name="Alfaro M."/>
            <person name="Sun H."/>
            <person name="Tritt A."/>
            <person name="Yoshinaga Y."/>
            <person name="Zwiers L.-H."/>
            <person name="Turgeon B."/>
            <person name="Goodwin S."/>
            <person name="Spatafora J."/>
            <person name="Crous P."/>
            <person name="Grigoriev I."/>
        </authorList>
    </citation>
    <scope>NUCLEOTIDE SEQUENCE</scope>
    <source>
        <strain evidence="5">CBS 260.36</strain>
    </source>
</reference>
<evidence type="ECO:0000256" key="1">
    <source>
        <dbReference type="PROSITE-ProRule" id="PRU00023"/>
    </source>
</evidence>
<dbReference type="PANTHER" id="PTHR46224:SF64">
    <property type="entry name" value="IQ MOTIF AND ANKYRIN REPEAT DOMAIN-CONTAINING PROTEIN 1"/>
    <property type="match status" value="1"/>
</dbReference>
<proteinExistence type="predicted"/>
<evidence type="ECO:0000313" key="5">
    <source>
        <dbReference type="EMBL" id="KAF2149926.1"/>
    </source>
</evidence>
<dbReference type="PROSITE" id="PS50088">
    <property type="entry name" value="ANK_REPEAT"/>
    <property type="match status" value="3"/>
</dbReference>
<keyword evidence="2" id="KW-0175">Coiled coil</keyword>
<evidence type="ECO:0000256" key="2">
    <source>
        <dbReference type="SAM" id="Coils"/>
    </source>
</evidence>
<feature type="repeat" description="ANK" evidence="1">
    <location>
        <begin position="589"/>
        <end position="621"/>
    </location>
</feature>
<feature type="repeat" description="ANK" evidence="1">
    <location>
        <begin position="486"/>
        <end position="518"/>
    </location>
</feature>
<sequence length="821" mass="90431">MDPLSIGTGVIAIATLAAQVSSAFAKLRTLCRELPGRLYALNNEVADLECILGQLGLLIQTRQIHLGDNCYALPRILRQARDRLEELQVVIEKLTSAYRIAKVKLSAAGTWRKLHPKLQTIQDDLKGIKSNMNLILGASNSHDMMQVRLEIAAVSSIASRASDEQSCLKADINSTLNTVDDRIAKIENMLRWQTQQIQASQFEQMGSMYNIPQPAPSYRRSSSTSSDRRKTKTPDDITVKVTPYAIQCRRGCSCICHTRQTSTSPAVFNRILGQLFIGYTGIPSLSQKCDVRNCQKSVTRQISLEYWFPWTYVSSSIIRLRLGHGSSLGTTFQLETLRRVPDTAQCVTFALNGDIDGLKYLFRNGLASPRDVSSTRGYSVLRWALYGKQYKTCEFLIQAGADPDYRPIAARDNNPRNKACHFLLEGNLSSDAENALQVMTQGGHLDDFIDQAKFTRLHRIVLGLSLVSLEEELAVWPEDIDEPDAMGRTPLAWAAARGDQRACALLLSFGADPNAIDIQLSGPVSNAASQGHTTCVRLLLEAGADPDPPKPGGVKKGSPLNCAARNSNDVALLKTLLDFGADVDACGEDGITGLMHATRRDSASFAILLLDSGANINATSTSGSTPLTTAIIYNSHNVLRLILDRWHEYSACPRLTGPHLLQLVAQYADLETIEILIATDHFKIKYDERYANAEDYKDLMVNRPDRTDELDLSFSDFLSILNHIPTPRLDIDRMLETGPSHPADSSHCSPKRPTFTDGLFSCFGHDDAAQVANCGSNCMAGRTDSDDESDKSFRDALEDLNEHDSGERLGEKGPIRRLIVS</sequence>
<gene>
    <name evidence="5" type="ORF">K461DRAFT_245163</name>
</gene>